<dbReference type="InterPro" id="IPR051566">
    <property type="entry name" value="CNKSR"/>
</dbReference>
<reference evidence="2 3" key="1">
    <citation type="submission" date="2019-04" db="EMBL/GenBank/DDBJ databases">
        <title>The sequence and de novo assembly of Takifugu bimaculatus genome using PacBio and Hi-C technologies.</title>
        <authorList>
            <person name="Xu P."/>
            <person name="Liu B."/>
            <person name="Zhou Z."/>
        </authorList>
    </citation>
    <scope>NUCLEOTIDE SEQUENCE [LARGE SCALE GENOMIC DNA]</scope>
    <source>
        <strain evidence="2">TB-2018</strain>
        <tissue evidence="2">Muscle</tissue>
    </source>
</reference>
<dbReference type="PANTHER" id="PTHR12844">
    <property type="entry name" value="CONNECTOR ENCHANCER OF KINASE SUPPRESSOR OF RAS"/>
    <property type="match status" value="1"/>
</dbReference>
<comment type="caution">
    <text evidence="2">The sequence shown here is derived from an EMBL/GenBank/DDBJ whole genome shotgun (WGS) entry which is preliminary data.</text>
</comment>
<feature type="region of interest" description="Disordered" evidence="1">
    <location>
        <begin position="1"/>
        <end position="80"/>
    </location>
</feature>
<dbReference type="PANTHER" id="PTHR12844:SF12">
    <property type="entry name" value="CONNECTOR ENHANCER OF KINASE SUPPRESSOR OF RAS 2"/>
    <property type="match status" value="1"/>
</dbReference>
<evidence type="ECO:0000256" key="1">
    <source>
        <dbReference type="SAM" id="MobiDB-lite"/>
    </source>
</evidence>
<dbReference type="Proteomes" id="UP000516260">
    <property type="component" value="Chromosome 14"/>
</dbReference>
<feature type="compositionally biased region" description="Basic residues" evidence="1">
    <location>
        <begin position="58"/>
        <end position="67"/>
    </location>
</feature>
<protein>
    <submittedName>
        <fullName evidence="2">Uncharacterized protein</fullName>
    </submittedName>
</protein>
<evidence type="ECO:0000313" key="3">
    <source>
        <dbReference type="Proteomes" id="UP000516260"/>
    </source>
</evidence>
<evidence type="ECO:0000313" key="2">
    <source>
        <dbReference type="EMBL" id="TNM98850.1"/>
    </source>
</evidence>
<keyword evidence="3" id="KW-1185">Reference proteome</keyword>
<sequence length="295" mass="33233">MGTMAGDMGLYGGLGRQGMSPERRRQATLPVRRHHAAERDRERDGPFPLERGPYSYSHTHRHSHKQRSQSLPRNRDPMPGRLLHASVHMEERSEDEEAEDQAADMLQVEDVIDLPLTDPLLGVSDLRELRVESRERRISDGRERRVSDGREPEMSDGLEQLYRALEQANLTALGDPKPCSRQELRRCFTQRARDPLLNDRLHRVRALRSTLKAKESELAIICALLEDPGLCSQTFREWKQWHSELYSDICQLSPGTNGQDDLSPLGMQGVQQLNSEEATVSITAAGSAGAARGKA</sequence>
<proteinExistence type="predicted"/>
<accession>A0A4Z2C4S1</accession>
<dbReference type="AlphaFoldDB" id="A0A4Z2C4S1"/>
<organism evidence="2 3">
    <name type="scientific">Takifugu bimaculatus</name>
    <dbReference type="NCBI Taxonomy" id="433685"/>
    <lineage>
        <taxon>Eukaryota</taxon>
        <taxon>Metazoa</taxon>
        <taxon>Chordata</taxon>
        <taxon>Craniata</taxon>
        <taxon>Vertebrata</taxon>
        <taxon>Euteleostomi</taxon>
        <taxon>Actinopterygii</taxon>
        <taxon>Neopterygii</taxon>
        <taxon>Teleostei</taxon>
        <taxon>Neoteleostei</taxon>
        <taxon>Acanthomorphata</taxon>
        <taxon>Eupercaria</taxon>
        <taxon>Tetraodontiformes</taxon>
        <taxon>Tetradontoidea</taxon>
        <taxon>Tetraodontidae</taxon>
        <taxon>Takifugu</taxon>
    </lineage>
</organism>
<name>A0A4Z2C4S1_9TELE</name>
<dbReference type="EMBL" id="SWLE01000006">
    <property type="protein sequence ID" value="TNM98850.1"/>
    <property type="molecule type" value="Genomic_DNA"/>
</dbReference>
<gene>
    <name evidence="2" type="ORF">fugu_013414</name>
</gene>